<dbReference type="InterPro" id="IPR029060">
    <property type="entry name" value="PIN-like_dom_sf"/>
</dbReference>
<sequence length="312" mass="35748">MGINGLIVYLNKKVPEVIRPLGSLDSLGGKRLFIDCSMILRRSLHASIRTVLERLKFSHSGGSEPFVNVKLLRDDIMKYSVNPLLVLNKSLKEVDVKGGIDSTFVIGPLENNETNSKFKDLLYTNILDVKDKELLRRIREYLKGSTIYTFYPLLSHTDINDIANTLMNNYAKKCVEFCDSVDDFVLSDDTNAIAYGAPNVIRDYLGSKEPSVINHVEMLKALNMTRDQFIDFCILLGYKANVRIPEIGPERAYNIIKRYKSLEKFLESDLYQQLFKTKKATDLLSKYGMELGEFTNKFFNPEFRQELIKNVN</sequence>
<dbReference type="PANTHER" id="PTHR11081:SF9">
    <property type="entry name" value="FLAP ENDONUCLEASE 1"/>
    <property type="match status" value="1"/>
</dbReference>
<dbReference type="EMBL" id="UIVT01000001">
    <property type="protein sequence ID" value="SVP88987.1"/>
    <property type="molecule type" value="Genomic_DNA"/>
</dbReference>
<dbReference type="Pfam" id="PF00867">
    <property type="entry name" value="XPG_I"/>
    <property type="match status" value="1"/>
</dbReference>
<accession>A0A3B0N4H5</accession>
<dbReference type="InterPro" id="IPR008918">
    <property type="entry name" value="HhH2"/>
</dbReference>
<dbReference type="GO" id="GO:0017108">
    <property type="term" value="F:5'-flap endonuclease activity"/>
    <property type="evidence" value="ECO:0007669"/>
    <property type="project" value="TreeGrafter"/>
</dbReference>
<dbReference type="AlphaFoldDB" id="A0A3B0N4H5"/>
<evidence type="ECO:0000313" key="6">
    <source>
        <dbReference type="EMBL" id="SVP90129.1"/>
    </source>
</evidence>
<evidence type="ECO:0000256" key="1">
    <source>
        <dbReference type="ARBA" id="ARBA00022723"/>
    </source>
</evidence>
<evidence type="ECO:0000256" key="3">
    <source>
        <dbReference type="ARBA" id="ARBA00022842"/>
    </source>
</evidence>
<keyword evidence="2" id="KW-0540">Nuclease</keyword>
<dbReference type="GO" id="GO:0003677">
    <property type="term" value="F:DNA binding"/>
    <property type="evidence" value="ECO:0007669"/>
    <property type="project" value="InterPro"/>
</dbReference>
<dbReference type="SMART" id="SM00279">
    <property type="entry name" value="HhH2"/>
    <property type="match status" value="1"/>
</dbReference>
<dbReference type="SUPFAM" id="SSF88723">
    <property type="entry name" value="PIN domain-like"/>
    <property type="match status" value="1"/>
</dbReference>
<protein>
    <submittedName>
        <fullName evidence="5">DNA repair protein (RAD2 nuclease homologue), putative</fullName>
    </submittedName>
</protein>
<evidence type="ECO:0000313" key="5">
    <source>
        <dbReference type="EMBL" id="SVP88987.1"/>
    </source>
</evidence>
<dbReference type="VEuPathDB" id="PiroplasmaDB:TA05995"/>
<keyword evidence="3" id="KW-0460">Magnesium</keyword>
<keyword evidence="2" id="KW-0378">Hydrolase</keyword>
<name>A0A3B0N4H5_THEAN</name>
<dbReference type="InterPro" id="IPR036279">
    <property type="entry name" value="5-3_exonuclease_C_sf"/>
</dbReference>
<dbReference type="InterPro" id="IPR006084">
    <property type="entry name" value="XPG/Rad2"/>
</dbReference>
<dbReference type="Gene3D" id="1.10.150.20">
    <property type="entry name" value="5' to 3' exonuclease, C-terminal subdomain"/>
    <property type="match status" value="1"/>
</dbReference>
<keyword evidence="2" id="KW-0255">Endonuclease</keyword>
<reference evidence="5" key="1">
    <citation type="submission" date="2018-07" db="EMBL/GenBank/DDBJ databases">
        <authorList>
            <person name="Quirk P.G."/>
            <person name="Krulwich T.A."/>
        </authorList>
    </citation>
    <scope>NUCLEOTIDE SEQUENCE</scope>
    <source>
        <strain evidence="5">Anand</strain>
    </source>
</reference>
<dbReference type="SUPFAM" id="SSF47807">
    <property type="entry name" value="5' to 3' exonuclease, C-terminal subdomain"/>
    <property type="match status" value="1"/>
</dbReference>
<evidence type="ECO:0000256" key="2">
    <source>
        <dbReference type="ARBA" id="ARBA00022759"/>
    </source>
</evidence>
<dbReference type="EMBL" id="UIVS01000001">
    <property type="protein sequence ID" value="SVP90129.1"/>
    <property type="molecule type" value="Genomic_DNA"/>
</dbReference>
<evidence type="ECO:0000259" key="4">
    <source>
        <dbReference type="Pfam" id="PF00867"/>
    </source>
</evidence>
<gene>
    <name evidence="5" type="ORF">TAT_000084000</name>
    <name evidence="6" type="ORF">TAV_000083400</name>
</gene>
<organism evidence="5">
    <name type="scientific">Theileria annulata</name>
    <dbReference type="NCBI Taxonomy" id="5874"/>
    <lineage>
        <taxon>Eukaryota</taxon>
        <taxon>Sar</taxon>
        <taxon>Alveolata</taxon>
        <taxon>Apicomplexa</taxon>
        <taxon>Aconoidasida</taxon>
        <taxon>Piroplasmida</taxon>
        <taxon>Theileriidae</taxon>
        <taxon>Theileria</taxon>
    </lineage>
</organism>
<proteinExistence type="predicted"/>
<dbReference type="PANTHER" id="PTHR11081">
    <property type="entry name" value="FLAP ENDONUCLEASE FAMILY MEMBER"/>
    <property type="match status" value="1"/>
</dbReference>
<keyword evidence="1" id="KW-0479">Metal-binding</keyword>
<feature type="domain" description="XPG-I" evidence="4">
    <location>
        <begin position="183"/>
        <end position="237"/>
    </location>
</feature>
<dbReference type="InterPro" id="IPR006086">
    <property type="entry name" value="XPG-I_dom"/>
</dbReference>
<dbReference type="GO" id="GO:0046872">
    <property type="term" value="F:metal ion binding"/>
    <property type="evidence" value="ECO:0007669"/>
    <property type="project" value="UniProtKB-KW"/>
</dbReference>